<evidence type="ECO:0000256" key="6">
    <source>
        <dbReference type="ARBA" id="ARBA00022723"/>
    </source>
</evidence>
<keyword evidence="4" id="KW-0349">Heme</keyword>
<dbReference type="Gene3D" id="1.10.630.10">
    <property type="entry name" value="Cytochrome P450"/>
    <property type="match status" value="1"/>
</dbReference>
<evidence type="ECO:0000256" key="4">
    <source>
        <dbReference type="ARBA" id="ARBA00022617"/>
    </source>
</evidence>
<proteinExistence type="inferred from homology"/>
<evidence type="ECO:0000256" key="9">
    <source>
        <dbReference type="ARBA" id="ARBA00023004"/>
    </source>
</evidence>
<sequence length="74" mass="8301">MGCCTGRPWADPALQIGGYNVFPGTCVVVNGWGIGRDPRHWKKSPNEIYPEMLENMEVDLLGNHFEMVLFGYAN</sequence>
<dbReference type="GO" id="GO:0016020">
    <property type="term" value="C:membrane"/>
    <property type="evidence" value="ECO:0007669"/>
    <property type="project" value="UniProtKB-SubCell"/>
</dbReference>
<dbReference type="GO" id="GO:0004497">
    <property type="term" value="F:monooxygenase activity"/>
    <property type="evidence" value="ECO:0007669"/>
    <property type="project" value="UniProtKB-KW"/>
</dbReference>
<comment type="caution">
    <text evidence="12">The sequence shown here is derived from an EMBL/GenBank/DDBJ whole genome shotgun (WGS) entry which is preliminary data.</text>
</comment>
<keyword evidence="10" id="KW-0503">Monooxygenase</keyword>
<reference evidence="12" key="1">
    <citation type="submission" date="2023-03" db="EMBL/GenBank/DDBJ databases">
        <title>Chromosome-scale reference genome and RAD-based genetic map of yellow starthistle (Centaurea solstitialis) reveal putative structural variation and QTLs associated with invader traits.</title>
        <authorList>
            <person name="Reatini B."/>
            <person name="Cang F.A."/>
            <person name="Jiang Q."/>
            <person name="Mckibben M.T.W."/>
            <person name="Barker M.S."/>
            <person name="Rieseberg L.H."/>
            <person name="Dlugosch K.M."/>
        </authorList>
    </citation>
    <scope>NUCLEOTIDE SEQUENCE</scope>
    <source>
        <strain evidence="12">CAN-66</strain>
        <tissue evidence="12">Leaf</tissue>
    </source>
</reference>
<comment type="similarity">
    <text evidence="3">Belongs to the cytochrome P450 family.</text>
</comment>
<accession>A0AA38SF21</accession>
<gene>
    <name evidence="12" type="ORF">OSB04_027325</name>
</gene>
<keyword evidence="6" id="KW-0479">Metal-binding</keyword>
<evidence type="ECO:0000256" key="7">
    <source>
        <dbReference type="ARBA" id="ARBA00022989"/>
    </source>
</evidence>
<keyword evidence="13" id="KW-1185">Reference proteome</keyword>
<dbReference type="PANTHER" id="PTHR47953:SF19">
    <property type="entry name" value="OS06G0641600 PROTEIN"/>
    <property type="match status" value="1"/>
</dbReference>
<dbReference type="GO" id="GO:0020037">
    <property type="term" value="F:heme binding"/>
    <property type="evidence" value="ECO:0007669"/>
    <property type="project" value="InterPro"/>
</dbReference>
<evidence type="ECO:0000256" key="8">
    <source>
        <dbReference type="ARBA" id="ARBA00023002"/>
    </source>
</evidence>
<evidence type="ECO:0000313" key="13">
    <source>
        <dbReference type="Proteomes" id="UP001172457"/>
    </source>
</evidence>
<name>A0AA38SF21_9ASTR</name>
<dbReference type="Proteomes" id="UP001172457">
    <property type="component" value="Chromosome 7"/>
</dbReference>
<evidence type="ECO:0000256" key="11">
    <source>
        <dbReference type="ARBA" id="ARBA00023136"/>
    </source>
</evidence>
<comment type="subcellular location">
    <subcellularLocation>
        <location evidence="2">Membrane</location>
        <topology evidence="2">Single-pass membrane protein</topology>
    </subcellularLocation>
</comment>
<keyword evidence="7" id="KW-1133">Transmembrane helix</keyword>
<keyword evidence="5" id="KW-0812">Transmembrane</keyword>
<evidence type="ECO:0000256" key="2">
    <source>
        <dbReference type="ARBA" id="ARBA00004167"/>
    </source>
</evidence>
<keyword evidence="11" id="KW-0472">Membrane</keyword>
<comment type="cofactor">
    <cofactor evidence="1">
        <name>heme</name>
        <dbReference type="ChEBI" id="CHEBI:30413"/>
    </cofactor>
</comment>
<dbReference type="PANTHER" id="PTHR47953">
    <property type="entry name" value="OS08G0105600 PROTEIN"/>
    <property type="match status" value="1"/>
</dbReference>
<dbReference type="AlphaFoldDB" id="A0AA38SF21"/>
<keyword evidence="9" id="KW-0408">Iron</keyword>
<protein>
    <submittedName>
        <fullName evidence="12">Uncharacterized protein</fullName>
    </submittedName>
</protein>
<dbReference type="GO" id="GO:0005506">
    <property type="term" value="F:iron ion binding"/>
    <property type="evidence" value="ECO:0007669"/>
    <property type="project" value="InterPro"/>
</dbReference>
<evidence type="ECO:0000256" key="10">
    <source>
        <dbReference type="ARBA" id="ARBA00023033"/>
    </source>
</evidence>
<evidence type="ECO:0000256" key="3">
    <source>
        <dbReference type="ARBA" id="ARBA00010617"/>
    </source>
</evidence>
<keyword evidence="8" id="KW-0560">Oxidoreductase</keyword>
<dbReference type="EMBL" id="JARYMX010000007">
    <property type="protein sequence ID" value="KAJ9540819.1"/>
    <property type="molecule type" value="Genomic_DNA"/>
</dbReference>
<evidence type="ECO:0000256" key="1">
    <source>
        <dbReference type="ARBA" id="ARBA00001971"/>
    </source>
</evidence>
<dbReference type="GO" id="GO:0016705">
    <property type="term" value="F:oxidoreductase activity, acting on paired donors, with incorporation or reduction of molecular oxygen"/>
    <property type="evidence" value="ECO:0007669"/>
    <property type="project" value="InterPro"/>
</dbReference>
<organism evidence="12 13">
    <name type="scientific">Centaurea solstitialis</name>
    <name type="common">yellow star-thistle</name>
    <dbReference type="NCBI Taxonomy" id="347529"/>
    <lineage>
        <taxon>Eukaryota</taxon>
        <taxon>Viridiplantae</taxon>
        <taxon>Streptophyta</taxon>
        <taxon>Embryophyta</taxon>
        <taxon>Tracheophyta</taxon>
        <taxon>Spermatophyta</taxon>
        <taxon>Magnoliopsida</taxon>
        <taxon>eudicotyledons</taxon>
        <taxon>Gunneridae</taxon>
        <taxon>Pentapetalae</taxon>
        <taxon>asterids</taxon>
        <taxon>campanulids</taxon>
        <taxon>Asterales</taxon>
        <taxon>Asteraceae</taxon>
        <taxon>Carduoideae</taxon>
        <taxon>Cardueae</taxon>
        <taxon>Centaureinae</taxon>
        <taxon>Centaurea</taxon>
    </lineage>
</organism>
<dbReference type="InterPro" id="IPR052306">
    <property type="entry name" value="CYP450_71D"/>
</dbReference>
<evidence type="ECO:0000256" key="5">
    <source>
        <dbReference type="ARBA" id="ARBA00022692"/>
    </source>
</evidence>
<evidence type="ECO:0000313" key="12">
    <source>
        <dbReference type="EMBL" id="KAJ9540819.1"/>
    </source>
</evidence>
<dbReference type="SUPFAM" id="SSF48264">
    <property type="entry name" value="Cytochrome P450"/>
    <property type="match status" value="1"/>
</dbReference>
<dbReference type="InterPro" id="IPR036396">
    <property type="entry name" value="Cyt_P450_sf"/>
</dbReference>